<evidence type="ECO:0000313" key="1">
    <source>
        <dbReference type="EMBL" id="SAL01514.1"/>
    </source>
</evidence>
<organism evidence="1 2">
    <name type="scientific">Caballeronia pedi</name>
    <dbReference type="NCBI Taxonomy" id="1777141"/>
    <lineage>
        <taxon>Bacteria</taxon>
        <taxon>Pseudomonadati</taxon>
        <taxon>Pseudomonadota</taxon>
        <taxon>Betaproteobacteria</taxon>
        <taxon>Burkholderiales</taxon>
        <taxon>Burkholderiaceae</taxon>
        <taxon>Caballeronia</taxon>
    </lineage>
</organism>
<keyword evidence="2" id="KW-1185">Reference proteome</keyword>
<comment type="caution">
    <text evidence="1">The sequence shown here is derived from an EMBL/GenBank/DDBJ whole genome shotgun (WGS) entry which is preliminary data.</text>
</comment>
<evidence type="ECO:0008006" key="3">
    <source>
        <dbReference type="Google" id="ProtNLM"/>
    </source>
</evidence>
<proteinExistence type="predicted"/>
<dbReference type="AlphaFoldDB" id="A0A158E3Y5"/>
<dbReference type="EMBL" id="FCOE02000068">
    <property type="protein sequence ID" value="SAL01514.1"/>
    <property type="molecule type" value="Genomic_DNA"/>
</dbReference>
<dbReference type="RefSeq" id="WP_061180312.1">
    <property type="nucleotide sequence ID" value="NZ_FCOE02000068.1"/>
</dbReference>
<gene>
    <name evidence="1" type="ORF">AWB80_08142</name>
</gene>
<dbReference type="STRING" id="1777141.AWB80_08142"/>
<sequence length="386" mass="44053">MTLLLDIGDLSERQTDRALNTIYKAIHSHDDDSSIWREHESPFVRRLVELFTQRGLMRLDGFRKELEQWLAGERHTGAPRVRRPPGAMERWTHGELSLVRLYLETLPPAEFTLDDWMMVVDYLAQRYLPATDLRSEAEWFAVRSVYMGRVQASMESLSAKQADKVLDALPSTLEAAAERFTMTSTQRVMIEYARTRCAENVTRLADNTRHRMREVIAYHTEQEFLGVPGARHSLQTTLVDEFGTLNRDWRRIAVTEAGENANQGYISSMAPGTKVRRVEMYEDACGWCRKIDGKVMEIVSADAPDKDGDTQIWPGKTNIGRSSAPRKRVGSILVHREPEEMWWIAAGTQHPHCRGRWVPVIQDLPGDDPEFGDWLRATLGGNDASD</sequence>
<dbReference type="OrthoDB" id="9157293at2"/>
<evidence type="ECO:0000313" key="2">
    <source>
        <dbReference type="Proteomes" id="UP000054911"/>
    </source>
</evidence>
<protein>
    <recommendedName>
        <fullName evidence="3">Phage Mu protein F like protein</fullName>
    </recommendedName>
</protein>
<name>A0A158E3Y5_9BURK</name>
<dbReference type="Proteomes" id="UP000054911">
    <property type="component" value="Unassembled WGS sequence"/>
</dbReference>
<accession>A0A158E3Y5</accession>
<reference evidence="1" key="1">
    <citation type="submission" date="2016-01" db="EMBL/GenBank/DDBJ databases">
        <authorList>
            <person name="Peeters C."/>
        </authorList>
    </citation>
    <scope>NUCLEOTIDE SEQUENCE [LARGE SCALE GENOMIC DNA]</scope>
    <source>
        <strain evidence="1">LMG 29323</strain>
    </source>
</reference>